<dbReference type="EMBL" id="BAABRL010000009">
    <property type="protein sequence ID" value="GAA5496640.1"/>
    <property type="molecule type" value="Genomic_DNA"/>
</dbReference>
<evidence type="ECO:0000256" key="2">
    <source>
        <dbReference type="ARBA" id="ARBA00005811"/>
    </source>
</evidence>
<proteinExistence type="inferred from homology"/>
<keyword evidence="3" id="KW-1003">Cell membrane</keyword>
<keyword evidence="5" id="KW-1133">Transmembrane helix</keyword>
<keyword evidence="7" id="KW-0653">Protein transport</keyword>
<protein>
    <recommendedName>
        <fullName evidence="10">Biopolymer transporter ExbD</fullName>
    </recommendedName>
</protein>
<evidence type="ECO:0000256" key="3">
    <source>
        <dbReference type="ARBA" id="ARBA00022475"/>
    </source>
</evidence>
<evidence type="ECO:0000313" key="9">
    <source>
        <dbReference type="Proteomes" id="UP001424741"/>
    </source>
</evidence>
<keyword evidence="9" id="KW-1185">Reference proteome</keyword>
<dbReference type="PANTHER" id="PTHR30558:SF3">
    <property type="entry name" value="BIOPOLYMER TRANSPORT PROTEIN EXBD-RELATED"/>
    <property type="match status" value="1"/>
</dbReference>
<sequence>MSRRKQGPAFEEDEPELDISSLIDVCFLLLIYFLVTTTIQPREKDLPMTLPSANPSDTPPDIQPMLIQVDDSGGIIVNKEERLDQGAVGKQRELPKLSNRLQLYKELASGAGTEPLVQISVSGEAPQSSVIDVINCLVGLQIDKVTFTDFSN</sequence>
<name>A0ABP9V3R5_9BACT</name>
<evidence type="ECO:0000256" key="6">
    <source>
        <dbReference type="ARBA" id="ARBA00023136"/>
    </source>
</evidence>
<accession>A0ABP9V3R5</accession>
<dbReference type="Proteomes" id="UP001424741">
    <property type="component" value="Unassembled WGS sequence"/>
</dbReference>
<evidence type="ECO:0000256" key="5">
    <source>
        <dbReference type="ARBA" id="ARBA00022989"/>
    </source>
</evidence>
<dbReference type="InterPro" id="IPR003400">
    <property type="entry name" value="ExbD"/>
</dbReference>
<dbReference type="RefSeq" id="WP_346189277.1">
    <property type="nucleotide sequence ID" value="NZ_BAABRL010000009.1"/>
</dbReference>
<evidence type="ECO:0000256" key="4">
    <source>
        <dbReference type="ARBA" id="ARBA00022692"/>
    </source>
</evidence>
<keyword evidence="7" id="KW-0813">Transport</keyword>
<dbReference type="PANTHER" id="PTHR30558">
    <property type="entry name" value="EXBD MEMBRANE COMPONENT OF PMF-DRIVEN MACROMOLECULE IMPORT SYSTEM"/>
    <property type="match status" value="1"/>
</dbReference>
<evidence type="ECO:0000313" key="8">
    <source>
        <dbReference type="EMBL" id="GAA5496640.1"/>
    </source>
</evidence>
<dbReference type="Pfam" id="PF02472">
    <property type="entry name" value="ExbD"/>
    <property type="match status" value="1"/>
</dbReference>
<comment type="similarity">
    <text evidence="2 7">Belongs to the ExbD/TolR family.</text>
</comment>
<keyword evidence="6" id="KW-0472">Membrane</keyword>
<comment type="caution">
    <text evidence="8">The sequence shown here is derived from an EMBL/GenBank/DDBJ whole genome shotgun (WGS) entry which is preliminary data.</text>
</comment>
<reference evidence="8 9" key="1">
    <citation type="submission" date="2024-02" db="EMBL/GenBank/DDBJ databases">
        <title>Rubritalea halochordaticola NBRC 107102.</title>
        <authorList>
            <person name="Ichikawa N."/>
            <person name="Katano-Makiyama Y."/>
            <person name="Hidaka K."/>
        </authorList>
    </citation>
    <scope>NUCLEOTIDE SEQUENCE [LARGE SCALE GENOMIC DNA]</scope>
    <source>
        <strain evidence="8 9">NBRC 107102</strain>
    </source>
</reference>
<evidence type="ECO:0008006" key="10">
    <source>
        <dbReference type="Google" id="ProtNLM"/>
    </source>
</evidence>
<evidence type="ECO:0000256" key="1">
    <source>
        <dbReference type="ARBA" id="ARBA00004162"/>
    </source>
</evidence>
<organism evidence="8 9">
    <name type="scientific">Rubritalea halochordaticola</name>
    <dbReference type="NCBI Taxonomy" id="714537"/>
    <lineage>
        <taxon>Bacteria</taxon>
        <taxon>Pseudomonadati</taxon>
        <taxon>Verrucomicrobiota</taxon>
        <taxon>Verrucomicrobiia</taxon>
        <taxon>Verrucomicrobiales</taxon>
        <taxon>Rubritaleaceae</taxon>
        <taxon>Rubritalea</taxon>
    </lineage>
</organism>
<keyword evidence="4 7" id="KW-0812">Transmembrane</keyword>
<comment type="subcellular location">
    <subcellularLocation>
        <location evidence="1">Cell membrane</location>
        <topology evidence="1">Single-pass membrane protein</topology>
    </subcellularLocation>
    <subcellularLocation>
        <location evidence="7">Cell membrane</location>
        <topology evidence="7">Single-pass type II membrane protein</topology>
    </subcellularLocation>
</comment>
<gene>
    <name evidence="8" type="ORF">Rhal01_02825</name>
</gene>
<evidence type="ECO:0000256" key="7">
    <source>
        <dbReference type="RuleBase" id="RU003879"/>
    </source>
</evidence>